<feature type="domain" description="CzcB-like C-terminal circularly permuted SH3-like" evidence="6">
    <location>
        <begin position="312"/>
        <end position="348"/>
    </location>
</feature>
<proteinExistence type="inferred from homology"/>
<evidence type="ECO:0000313" key="8">
    <source>
        <dbReference type="Proteomes" id="UP001218638"/>
    </source>
</evidence>
<evidence type="ECO:0000259" key="3">
    <source>
        <dbReference type="Pfam" id="PF25876"/>
    </source>
</evidence>
<feature type="domain" description="Multidrug resistance protein MdtA-like barrel-sandwich hybrid" evidence="4">
    <location>
        <begin position="68"/>
        <end position="188"/>
    </location>
</feature>
<sequence>MIKKFIIAFIGFILVVAALGAVKAAQIKEMMGANFGQPITAVSTAEATVQEWNPVIQSIGSLAPIQGVTISAELEGAVTEILVGNGAAVEKGDLLVTLDTTIETAQLEAADARAELARLQRSRAQELGAKNTISQSEIDGAVAQYAQAKADVAALKATLDKKAVRAPFSGRVGIRTVNVGQFVSRGTALMPLQKLDEVFVNFYVPQREMPKLGLNQAVTVKIDAFPEEEFTAHITAINPVVDTATRNVAVQATLPNPDERLRAGMFAQLEVVLPQVDRLVVVPSTAVAYASYGNSVYVVETMKDAEGQEYLGVRQQPVTLGRKRGDLVAVLEGLEGGEVVASAGVFKLRNGLPVQINNKVQPSASVNPMPDNT</sequence>
<dbReference type="Gene3D" id="1.10.287.470">
    <property type="entry name" value="Helix hairpin bin"/>
    <property type="match status" value="1"/>
</dbReference>
<evidence type="ECO:0000259" key="6">
    <source>
        <dbReference type="Pfam" id="PF25975"/>
    </source>
</evidence>
<reference evidence="7" key="1">
    <citation type="submission" date="2023-03" db="EMBL/GenBank/DDBJ databases">
        <title>Lomoglobus Profundus gen. nov., sp. nov., a novel member of the phylum Verrucomicrobia, isolated from deep-marine sediment of South China Sea.</title>
        <authorList>
            <person name="Ahmad T."/>
            <person name="Ishaq S.E."/>
            <person name="Wang F."/>
        </authorList>
    </citation>
    <scope>NUCLEOTIDE SEQUENCE</scope>
    <source>
        <strain evidence="7">LMO-M01</strain>
    </source>
</reference>
<dbReference type="InterPro" id="IPR058792">
    <property type="entry name" value="Beta-barrel_RND_2"/>
</dbReference>
<evidence type="ECO:0000259" key="4">
    <source>
        <dbReference type="Pfam" id="PF25917"/>
    </source>
</evidence>
<dbReference type="GO" id="GO:1990281">
    <property type="term" value="C:efflux pump complex"/>
    <property type="evidence" value="ECO:0007669"/>
    <property type="project" value="TreeGrafter"/>
</dbReference>
<name>A0AAF0CRD9_9BACT</name>
<comment type="similarity">
    <text evidence="1">Belongs to the membrane fusion protein (MFP) (TC 8.A.1) family.</text>
</comment>
<dbReference type="PANTHER" id="PTHR30469:SF11">
    <property type="entry name" value="BLL4320 PROTEIN"/>
    <property type="match status" value="1"/>
</dbReference>
<protein>
    <submittedName>
        <fullName evidence="7">Efflux RND transporter periplasmic adaptor subunit</fullName>
    </submittedName>
</protein>
<dbReference type="InterPro" id="IPR006143">
    <property type="entry name" value="RND_pump_MFP"/>
</dbReference>
<dbReference type="PANTHER" id="PTHR30469">
    <property type="entry name" value="MULTIDRUG RESISTANCE PROTEIN MDTA"/>
    <property type="match status" value="1"/>
</dbReference>
<dbReference type="Gene3D" id="2.40.50.100">
    <property type="match status" value="1"/>
</dbReference>
<dbReference type="Pfam" id="PF25876">
    <property type="entry name" value="HH_MFP_RND"/>
    <property type="match status" value="1"/>
</dbReference>
<dbReference type="Gene3D" id="2.40.420.20">
    <property type="match status" value="1"/>
</dbReference>
<evidence type="ECO:0000313" key="7">
    <source>
        <dbReference type="EMBL" id="WED66680.1"/>
    </source>
</evidence>
<dbReference type="Pfam" id="PF25917">
    <property type="entry name" value="BSH_RND"/>
    <property type="match status" value="1"/>
</dbReference>
<dbReference type="Pfam" id="PF25975">
    <property type="entry name" value="CzcB_C"/>
    <property type="match status" value="1"/>
</dbReference>
<dbReference type="GO" id="GO:0015562">
    <property type="term" value="F:efflux transmembrane transporter activity"/>
    <property type="evidence" value="ECO:0007669"/>
    <property type="project" value="TreeGrafter"/>
</dbReference>
<dbReference type="InterPro" id="IPR058649">
    <property type="entry name" value="CzcB_C"/>
</dbReference>
<evidence type="ECO:0000259" key="5">
    <source>
        <dbReference type="Pfam" id="PF25954"/>
    </source>
</evidence>
<evidence type="ECO:0000256" key="2">
    <source>
        <dbReference type="SAM" id="Coils"/>
    </source>
</evidence>
<dbReference type="Gene3D" id="2.40.30.170">
    <property type="match status" value="1"/>
</dbReference>
<dbReference type="RefSeq" id="WP_330928842.1">
    <property type="nucleotide sequence ID" value="NZ_CP119075.1"/>
</dbReference>
<feature type="domain" description="CusB-like beta-barrel" evidence="5">
    <location>
        <begin position="198"/>
        <end position="271"/>
    </location>
</feature>
<dbReference type="EMBL" id="CP119075">
    <property type="protein sequence ID" value="WED66680.1"/>
    <property type="molecule type" value="Genomic_DNA"/>
</dbReference>
<dbReference type="NCBIfam" id="TIGR01730">
    <property type="entry name" value="RND_mfp"/>
    <property type="match status" value="1"/>
</dbReference>
<dbReference type="SUPFAM" id="SSF111369">
    <property type="entry name" value="HlyD-like secretion proteins"/>
    <property type="match status" value="1"/>
</dbReference>
<dbReference type="InterPro" id="IPR058625">
    <property type="entry name" value="MdtA-like_BSH"/>
</dbReference>
<evidence type="ECO:0000256" key="1">
    <source>
        <dbReference type="ARBA" id="ARBA00009477"/>
    </source>
</evidence>
<feature type="coiled-coil region" evidence="2">
    <location>
        <begin position="95"/>
        <end position="158"/>
    </location>
</feature>
<dbReference type="InterPro" id="IPR058624">
    <property type="entry name" value="MdtA-like_HH"/>
</dbReference>
<dbReference type="FunFam" id="2.40.30.170:FF:000010">
    <property type="entry name" value="Efflux RND transporter periplasmic adaptor subunit"/>
    <property type="match status" value="1"/>
</dbReference>
<accession>A0AAF0CRD9</accession>
<feature type="domain" description="Multidrug resistance protein MdtA-like alpha-helical hairpin" evidence="3">
    <location>
        <begin position="104"/>
        <end position="161"/>
    </location>
</feature>
<keyword evidence="8" id="KW-1185">Reference proteome</keyword>
<keyword evidence="2" id="KW-0175">Coiled coil</keyword>
<dbReference type="KEGG" id="slom:PXH66_07430"/>
<dbReference type="AlphaFoldDB" id="A0AAF0CRD9"/>
<dbReference type="Pfam" id="PF25954">
    <property type="entry name" value="Beta-barrel_RND_2"/>
    <property type="match status" value="1"/>
</dbReference>
<dbReference type="Proteomes" id="UP001218638">
    <property type="component" value="Chromosome"/>
</dbReference>
<gene>
    <name evidence="7" type="ORF">PXH66_07430</name>
</gene>
<organism evidence="7 8">
    <name type="scientific">Synoicihabitans lomoniglobus</name>
    <dbReference type="NCBI Taxonomy" id="2909285"/>
    <lineage>
        <taxon>Bacteria</taxon>
        <taxon>Pseudomonadati</taxon>
        <taxon>Verrucomicrobiota</taxon>
        <taxon>Opitutia</taxon>
        <taxon>Opitutales</taxon>
        <taxon>Opitutaceae</taxon>
        <taxon>Synoicihabitans</taxon>
    </lineage>
</organism>